<name>A0A1Y6CNL2_9PROT</name>
<accession>A0A1Y6CNL2</accession>
<dbReference type="Pfam" id="PF08241">
    <property type="entry name" value="Methyltransf_11"/>
    <property type="match status" value="1"/>
</dbReference>
<dbReference type="PANTHER" id="PTHR43591">
    <property type="entry name" value="METHYLTRANSFERASE"/>
    <property type="match status" value="1"/>
</dbReference>
<dbReference type="PANTHER" id="PTHR43591:SF24">
    <property type="entry name" value="2-METHOXY-6-POLYPRENYL-1,4-BENZOQUINOL METHYLASE, MITOCHONDRIAL"/>
    <property type="match status" value="1"/>
</dbReference>
<proteinExistence type="predicted"/>
<dbReference type="EMBL" id="FWZX01000024">
    <property type="protein sequence ID" value="SMF62430.1"/>
    <property type="molecule type" value="Genomic_DNA"/>
</dbReference>
<dbReference type="InterPro" id="IPR013216">
    <property type="entry name" value="Methyltransf_11"/>
</dbReference>
<dbReference type="CDD" id="cd02440">
    <property type="entry name" value="AdoMet_MTases"/>
    <property type="match status" value="1"/>
</dbReference>
<reference evidence="2 3" key="1">
    <citation type="submission" date="2017-04" db="EMBL/GenBank/DDBJ databases">
        <authorList>
            <person name="Afonso C.L."/>
            <person name="Miller P.J."/>
            <person name="Scott M.A."/>
            <person name="Spackman E."/>
            <person name="Goraichik I."/>
            <person name="Dimitrov K.M."/>
            <person name="Suarez D.L."/>
            <person name="Swayne D.E."/>
        </authorList>
    </citation>
    <scope>NUCLEOTIDE SEQUENCE [LARGE SCALE GENOMIC DNA]</scope>
    <source>
        <strain evidence="2 3">USBA 355</strain>
    </source>
</reference>
<evidence type="ECO:0000259" key="1">
    <source>
        <dbReference type="Pfam" id="PF08241"/>
    </source>
</evidence>
<dbReference type="Gene3D" id="3.40.50.150">
    <property type="entry name" value="Vaccinia Virus protein VP39"/>
    <property type="match status" value="1"/>
</dbReference>
<dbReference type="GO" id="GO:0008757">
    <property type="term" value="F:S-adenosylmethionine-dependent methyltransferase activity"/>
    <property type="evidence" value="ECO:0007669"/>
    <property type="project" value="InterPro"/>
</dbReference>
<protein>
    <submittedName>
        <fullName evidence="2">Pimeloyl-CoA biosynthesis protein BioC</fullName>
    </submittedName>
</protein>
<gene>
    <name evidence="2" type="ORF">SAMN05428998_12414</name>
</gene>
<evidence type="ECO:0000313" key="2">
    <source>
        <dbReference type="EMBL" id="SMF62430.1"/>
    </source>
</evidence>
<feature type="domain" description="Methyltransferase type 11" evidence="1">
    <location>
        <begin position="28"/>
        <end position="123"/>
    </location>
</feature>
<organism evidence="2 3">
    <name type="scientific">Tistlia consotensis USBA 355</name>
    <dbReference type="NCBI Taxonomy" id="560819"/>
    <lineage>
        <taxon>Bacteria</taxon>
        <taxon>Pseudomonadati</taxon>
        <taxon>Pseudomonadota</taxon>
        <taxon>Alphaproteobacteria</taxon>
        <taxon>Rhodospirillales</taxon>
        <taxon>Rhodovibrionaceae</taxon>
        <taxon>Tistlia</taxon>
    </lineage>
</organism>
<dbReference type="SUPFAM" id="SSF53335">
    <property type="entry name" value="S-adenosyl-L-methionine-dependent methyltransferases"/>
    <property type="match status" value="1"/>
</dbReference>
<evidence type="ECO:0000313" key="3">
    <source>
        <dbReference type="Proteomes" id="UP000192917"/>
    </source>
</evidence>
<sequence length="233" mass="25571">MSAAGNLPKRRHTEVLGELLALEGSRIVDIGCGSGSLVRALARRGARMTGVEPQAARVAEAEAEPRLADERYLTAGAEALPLADGSQDAAIFFNSLHHVPAALMDRALAEAQRVLAADGRLCIVEPLAEGASYEFGRPIDDERAVRAEAYAALRRAADGPGWRQERELFYDTEVVYADFEAAARDFEKVDPRRAPQIAAIRSDWEKAFRALGRETEKGWVFSQPMRANLLVRR</sequence>
<dbReference type="Proteomes" id="UP000192917">
    <property type="component" value="Unassembled WGS sequence"/>
</dbReference>
<dbReference type="RefSeq" id="WP_085125071.1">
    <property type="nucleotide sequence ID" value="NZ_FWZX01000024.1"/>
</dbReference>
<keyword evidence="3" id="KW-1185">Reference proteome</keyword>
<dbReference type="InterPro" id="IPR029063">
    <property type="entry name" value="SAM-dependent_MTases_sf"/>
</dbReference>
<dbReference type="AlphaFoldDB" id="A0A1Y6CNL2"/>
<dbReference type="STRING" id="560819.SAMN05428998_12414"/>